<dbReference type="PRINTS" id="PR00364">
    <property type="entry name" value="DISEASERSIST"/>
</dbReference>
<dbReference type="PANTHER" id="PTHR23155">
    <property type="entry name" value="DISEASE RESISTANCE PROTEIN RP"/>
    <property type="match status" value="1"/>
</dbReference>
<dbReference type="InterPro" id="IPR036388">
    <property type="entry name" value="WH-like_DNA-bd_sf"/>
</dbReference>
<evidence type="ECO:0000256" key="1">
    <source>
        <dbReference type="ARBA" id="ARBA00004496"/>
    </source>
</evidence>
<evidence type="ECO:0000313" key="10">
    <source>
        <dbReference type="RefSeq" id="XP_016438510.1"/>
    </source>
</evidence>
<dbReference type="GO" id="GO:0005737">
    <property type="term" value="C:cytoplasm"/>
    <property type="evidence" value="ECO:0007669"/>
    <property type="project" value="UniProtKB-SubCell"/>
</dbReference>
<dbReference type="GO" id="GO:0005524">
    <property type="term" value="F:ATP binding"/>
    <property type="evidence" value="ECO:0007669"/>
    <property type="project" value="UniProtKB-KW"/>
</dbReference>
<comment type="subcellular location">
    <subcellularLocation>
        <location evidence="1">Cytoplasm</location>
    </subcellularLocation>
</comment>
<dbReference type="AlphaFoldDB" id="A0A1S3XF69"/>
<gene>
    <name evidence="10" type="primary">LOC107764459</name>
</gene>
<dbReference type="InterPro" id="IPR002182">
    <property type="entry name" value="NB-ARC"/>
</dbReference>
<dbReference type="SUPFAM" id="SSF52540">
    <property type="entry name" value="P-loop containing nucleoside triphosphate hydrolases"/>
    <property type="match status" value="1"/>
</dbReference>
<keyword evidence="9" id="KW-1185">Reference proteome</keyword>
<dbReference type="InterPro" id="IPR044974">
    <property type="entry name" value="Disease_R_plants"/>
</dbReference>
<evidence type="ECO:0000256" key="3">
    <source>
        <dbReference type="ARBA" id="ARBA00022490"/>
    </source>
</evidence>
<dbReference type="InterPro" id="IPR042197">
    <property type="entry name" value="Apaf_helical"/>
</dbReference>
<proteinExistence type="inferred from homology"/>
<dbReference type="Gene3D" id="3.40.50.300">
    <property type="entry name" value="P-loop containing nucleotide triphosphate hydrolases"/>
    <property type="match status" value="1"/>
</dbReference>
<dbReference type="OrthoDB" id="597327at2759"/>
<evidence type="ECO:0000256" key="4">
    <source>
        <dbReference type="ARBA" id="ARBA00022614"/>
    </source>
</evidence>
<sequence>MDSIKGEVMKFKNVHKRIKDAPATTYLSSFSSGRVLDEENTLVGMDDVFNNIRDQLFGQTPALNVVSVVGMGGIGKSTLARSLFNHPSVSRRFDISSWVTVSQSYDAKEMLLDVLSFGTPDGKAMYRNTSEDELLDQVRRKLKRKRYLILLDDIWTIEAWDQVRRSFPDDENGSRIMITTRLLEVANCAGNDFPPHHMPFLSLEDSWKLLSLKVFGNEDCPPQLEEVGKQIAKQCQGLALSVVVIAGLPSKINRTYDDWQQIADNLNSHIGSTSQQCLAILALSYNYLPCSLKACFLYMGVFLEDAKIPTDTLIRIWVAEGFLKTICHKKPEEVAEECLEDL</sequence>
<dbReference type="InterPro" id="IPR058922">
    <property type="entry name" value="WHD_DRP"/>
</dbReference>
<dbReference type="PaxDb" id="4097-A0A1S3XF69"/>
<protein>
    <submittedName>
        <fullName evidence="10">Late blight resistance protein homolog R1A-10</fullName>
    </submittedName>
</protein>
<evidence type="ECO:0000256" key="6">
    <source>
        <dbReference type="ARBA" id="ARBA00022741"/>
    </source>
</evidence>
<keyword evidence="4" id="KW-0433">Leucine-rich repeat</keyword>
<dbReference type="RefSeq" id="XP_016438510.1">
    <property type="nucleotide sequence ID" value="XM_016583024.1"/>
</dbReference>
<accession>A0A1S3XF69</accession>
<dbReference type="GeneID" id="107764459"/>
<keyword evidence="7" id="KW-0611">Plant defense</keyword>
<keyword evidence="8" id="KW-0067">ATP-binding</keyword>
<evidence type="ECO:0000256" key="8">
    <source>
        <dbReference type="ARBA" id="ARBA00022840"/>
    </source>
</evidence>
<evidence type="ECO:0000256" key="2">
    <source>
        <dbReference type="ARBA" id="ARBA00008894"/>
    </source>
</evidence>
<reference evidence="10" key="2">
    <citation type="submission" date="2025-08" db="UniProtKB">
        <authorList>
            <consortium name="RefSeq"/>
        </authorList>
    </citation>
    <scope>IDENTIFICATION</scope>
</reference>
<dbReference type="Pfam" id="PF00931">
    <property type="entry name" value="NB-ARC"/>
    <property type="match status" value="1"/>
</dbReference>
<dbReference type="GO" id="GO:0043531">
    <property type="term" value="F:ADP binding"/>
    <property type="evidence" value="ECO:0007669"/>
    <property type="project" value="InterPro"/>
</dbReference>
<dbReference type="Pfam" id="PF23559">
    <property type="entry name" value="WHD_DRP"/>
    <property type="match status" value="1"/>
</dbReference>
<keyword evidence="3" id="KW-0963">Cytoplasm</keyword>
<dbReference type="SMR" id="A0A1S3XF69"/>
<dbReference type="Proteomes" id="UP000790787">
    <property type="component" value="Chromosome 16"/>
</dbReference>
<dbReference type="OMA" id="GRSHMSQ"/>
<dbReference type="Gene3D" id="1.10.10.10">
    <property type="entry name" value="Winged helix-like DNA-binding domain superfamily/Winged helix DNA-binding domain"/>
    <property type="match status" value="1"/>
</dbReference>
<dbReference type="InterPro" id="IPR027417">
    <property type="entry name" value="P-loop_NTPase"/>
</dbReference>
<dbReference type="GO" id="GO:0006952">
    <property type="term" value="P:defense response"/>
    <property type="evidence" value="ECO:0007669"/>
    <property type="project" value="UniProtKB-KW"/>
</dbReference>
<evidence type="ECO:0000313" key="9">
    <source>
        <dbReference type="Proteomes" id="UP000790787"/>
    </source>
</evidence>
<dbReference type="FunFam" id="3.40.50.300:FF:001091">
    <property type="entry name" value="Probable disease resistance protein At1g61300"/>
    <property type="match status" value="1"/>
</dbReference>
<evidence type="ECO:0000256" key="5">
    <source>
        <dbReference type="ARBA" id="ARBA00022737"/>
    </source>
</evidence>
<dbReference type="KEGG" id="nta:107764459"/>
<dbReference type="PANTHER" id="PTHR23155:SF1152">
    <property type="entry name" value="AAA+ ATPASE DOMAIN-CONTAINING PROTEIN"/>
    <property type="match status" value="1"/>
</dbReference>
<reference evidence="9" key="1">
    <citation type="journal article" date="2014" name="Nat. Commun.">
        <title>The tobacco genome sequence and its comparison with those of tomato and potato.</title>
        <authorList>
            <person name="Sierro N."/>
            <person name="Battey J.N."/>
            <person name="Ouadi S."/>
            <person name="Bakaher N."/>
            <person name="Bovet L."/>
            <person name="Willig A."/>
            <person name="Goepfert S."/>
            <person name="Peitsch M.C."/>
            <person name="Ivanov N.V."/>
        </authorList>
    </citation>
    <scope>NUCLEOTIDE SEQUENCE [LARGE SCALE GENOMIC DNA]</scope>
</reference>
<keyword evidence="5" id="KW-0677">Repeat</keyword>
<comment type="similarity">
    <text evidence="2">Belongs to the disease resistance NB-LRR family.</text>
</comment>
<dbReference type="Gene3D" id="1.10.8.430">
    <property type="entry name" value="Helical domain of apoptotic protease-activating factors"/>
    <property type="match status" value="1"/>
</dbReference>
<keyword evidence="6" id="KW-0547">Nucleotide-binding</keyword>
<name>A0A1S3XF69_TOBAC</name>
<feature type="non-terminal residue" evidence="10">
    <location>
        <position position="342"/>
    </location>
</feature>
<evidence type="ECO:0000256" key="7">
    <source>
        <dbReference type="ARBA" id="ARBA00022821"/>
    </source>
</evidence>
<organism evidence="9 10">
    <name type="scientific">Nicotiana tabacum</name>
    <name type="common">Common tobacco</name>
    <dbReference type="NCBI Taxonomy" id="4097"/>
    <lineage>
        <taxon>Eukaryota</taxon>
        <taxon>Viridiplantae</taxon>
        <taxon>Streptophyta</taxon>
        <taxon>Embryophyta</taxon>
        <taxon>Tracheophyta</taxon>
        <taxon>Spermatophyta</taxon>
        <taxon>Magnoliopsida</taxon>
        <taxon>eudicotyledons</taxon>
        <taxon>Gunneridae</taxon>
        <taxon>Pentapetalae</taxon>
        <taxon>asterids</taxon>
        <taxon>lamiids</taxon>
        <taxon>Solanales</taxon>
        <taxon>Solanaceae</taxon>
        <taxon>Nicotianoideae</taxon>
        <taxon>Nicotianeae</taxon>
        <taxon>Nicotiana</taxon>
    </lineage>
</organism>